<dbReference type="PANTHER" id="PTHR23418">
    <property type="entry name" value="ACIREDUCTONE DIOXYGENASE"/>
    <property type="match status" value="1"/>
</dbReference>
<evidence type="ECO:0000256" key="2">
    <source>
        <dbReference type="ARBA" id="ARBA00022490"/>
    </source>
</evidence>
<dbReference type="Proteomes" id="UP001428341">
    <property type="component" value="Unassembled WGS sequence"/>
</dbReference>
<feature type="binding site" evidence="4">
    <location>
        <position position="434"/>
    </location>
    <ligand>
        <name>Fe(2+)</name>
        <dbReference type="ChEBI" id="CHEBI:29033"/>
        <note>for iron-dependent acireductone dioxygenase activity</note>
    </ligand>
</feature>
<feature type="binding site" evidence="4">
    <location>
        <position position="434"/>
    </location>
    <ligand>
        <name>Ni(2+)</name>
        <dbReference type="ChEBI" id="CHEBI:49786"/>
        <note>for nickel-dependent acireductone dioxygenase activity</note>
    </ligand>
</feature>
<dbReference type="GO" id="GO:0010308">
    <property type="term" value="F:acireductone dioxygenase (Ni2+-requiring) activity"/>
    <property type="evidence" value="ECO:0007669"/>
    <property type="project" value="UniProtKB-UniRule"/>
</dbReference>
<dbReference type="CDD" id="cd02232">
    <property type="entry name" value="cupin_ARD"/>
    <property type="match status" value="1"/>
</dbReference>
<keyword evidence="8" id="KW-1185">Reference proteome</keyword>
<comment type="subcellular location">
    <subcellularLocation>
        <location evidence="1">Cell membrane</location>
        <topology evidence="1">Peripheral membrane protein</topology>
        <orientation evidence="1">Cytoplasmic side</orientation>
    </subcellularLocation>
    <subcellularLocation>
        <location evidence="4">Cytoplasm</location>
    </subcellularLocation>
    <subcellularLocation>
        <location evidence="4">Nucleus</location>
    </subcellularLocation>
</comment>
<comment type="catalytic activity">
    <reaction evidence="4">
        <text>1,2-dihydroxy-5-(methylsulfanyl)pent-1-en-3-one + O2 = 4-methylsulfanyl-2-oxobutanoate + formate + 2 H(+)</text>
        <dbReference type="Rhea" id="RHEA:24504"/>
        <dbReference type="ChEBI" id="CHEBI:15378"/>
        <dbReference type="ChEBI" id="CHEBI:15379"/>
        <dbReference type="ChEBI" id="CHEBI:15740"/>
        <dbReference type="ChEBI" id="CHEBI:16723"/>
        <dbReference type="ChEBI" id="CHEBI:49252"/>
        <dbReference type="EC" id="1.13.11.54"/>
    </reaction>
</comment>
<gene>
    <name evidence="7" type="ORF">WN944_025814</name>
</gene>
<dbReference type="GO" id="GO:0016151">
    <property type="term" value="F:nickel cation binding"/>
    <property type="evidence" value="ECO:0007669"/>
    <property type="project" value="UniProtKB-UniRule"/>
</dbReference>
<accession>A0AAP0LT87</accession>
<feature type="domain" description="Tify" evidence="6">
    <location>
        <begin position="140"/>
        <end position="175"/>
    </location>
</feature>
<dbReference type="HAMAP" id="MF_03154">
    <property type="entry name" value="Salvage_MtnD_euk"/>
    <property type="match status" value="1"/>
</dbReference>
<keyword evidence="4" id="KW-0560">Oxidoreductase</keyword>
<protein>
    <recommendedName>
        <fullName evidence="4">Acireductone dioxygenase</fullName>
    </recommendedName>
    <alternativeName>
        <fullName evidence="4">Acireductone dioxygenase (Fe(2+)-requiring)</fullName>
        <shortName evidence="4">ARD'</shortName>
        <shortName evidence="4">Fe-ARD</shortName>
        <ecNumber evidence="4">1.13.11.54</ecNumber>
    </alternativeName>
    <alternativeName>
        <fullName evidence="4">Acireductone dioxygenase (Ni(2+)-requiring)</fullName>
        <shortName evidence="4">ARD</shortName>
        <shortName evidence="4">Ni-ARD</shortName>
        <ecNumber evidence="4">1.13.11.53</ecNumber>
    </alternativeName>
</protein>
<dbReference type="InterPro" id="IPR011051">
    <property type="entry name" value="RmlC_Cupin_sf"/>
</dbReference>
<evidence type="ECO:0000256" key="5">
    <source>
        <dbReference type="SAM" id="MobiDB-lite"/>
    </source>
</evidence>
<sequence length="530" mass="59839">MDVDGGVTSCRSILEKPLSQLTEEDITQLTREDCRKFLKEKGMRRPSWNKSQAIQQVISLKALLESSGDSGSGVLRRVLVSPPESTPPRVNVTSNSADLVKEPTVSVSGDQNSAYRRKYPRSCAVDADNKTISNRNPCEANGSIGQMTIFYCGKVNVYEGVPTDKAQEIMHLAATPIDFSQNGSFGGITAYRAIPCHLQVTSNRHVSLPLRPAAMISQFMQTGKIADYSQEYREKAISTHDSDVDGQVNRKVSLQRYLEKRKDRGRFFKGKKNTGPTPSLEMYLNHPGKTHASNGQQSQSNTSSPTQPELSNTLGTSPDNQAKTVMLPVDLNNEGWKSELLLPMALEAWFMDESSQDQRLPHHRNPKQLVSLDQLAELGVLYWRLNPENYENDEELQKIREARGYSYMDLLDLCPEKVTNYEEKLKNFYTEHIHADEEIRYCLEGSGYFDVRDKSDQWIRIWIKAGDLIVLPAGIYHRFTLDTSNYVKLMRLFVGEPVWTAYNRPQEDHAARKEYIKGLTGQAGVPVEAH</sequence>
<feature type="compositionally biased region" description="Low complexity" evidence="5">
    <location>
        <begin position="293"/>
        <end position="308"/>
    </location>
</feature>
<feature type="binding site" evidence="4">
    <location>
        <position position="432"/>
    </location>
    <ligand>
        <name>Fe(2+)</name>
        <dbReference type="ChEBI" id="CHEBI:29033"/>
        <note>for iron-dependent acireductone dioxygenase activity</note>
    </ligand>
</feature>
<dbReference type="Pfam" id="PF09425">
    <property type="entry name" value="Jas_motif"/>
    <property type="match status" value="1"/>
</dbReference>
<feature type="region of interest" description="Disordered" evidence="5">
    <location>
        <begin position="263"/>
        <end position="321"/>
    </location>
</feature>
<keyword evidence="2 4" id="KW-0963">Cytoplasm</keyword>
<dbReference type="PROSITE" id="PS51320">
    <property type="entry name" value="TIFY"/>
    <property type="match status" value="1"/>
</dbReference>
<keyword evidence="4" id="KW-0408">Iron</keyword>
<comment type="pathway">
    <text evidence="4">Amino-acid biosynthesis; L-methionine biosynthesis via salvage pathway; L-methionine from S-methyl-5-thio-alpha-D-ribose 1-phosphate: step 5/6.</text>
</comment>
<evidence type="ECO:0000256" key="1">
    <source>
        <dbReference type="ARBA" id="ARBA00004413"/>
    </source>
</evidence>
<evidence type="ECO:0000313" key="8">
    <source>
        <dbReference type="Proteomes" id="UP001428341"/>
    </source>
</evidence>
<dbReference type="GO" id="GO:0005737">
    <property type="term" value="C:cytoplasm"/>
    <property type="evidence" value="ECO:0007669"/>
    <property type="project" value="UniProtKB-SubCell"/>
</dbReference>
<comment type="similarity">
    <text evidence="4">Belongs to the acireductone dioxygenase (ARD) family.</text>
</comment>
<organism evidence="7 8">
    <name type="scientific">Citrus x changshan-huyou</name>
    <dbReference type="NCBI Taxonomy" id="2935761"/>
    <lineage>
        <taxon>Eukaryota</taxon>
        <taxon>Viridiplantae</taxon>
        <taxon>Streptophyta</taxon>
        <taxon>Embryophyta</taxon>
        <taxon>Tracheophyta</taxon>
        <taxon>Spermatophyta</taxon>
        <taxon>Magnoliopsida</taxon>
        <taxon>eudicotyledons</taxon>
        <taxon>Gunneridae</taxon>
        <taxon>Pentapetalae</taxon>
        <taxon>rosids</taxon>
        <taxon>malvids</taxon>
        <taxon>Sapindales</taxon>
        <taxon>Rutaceae</taxon>
        <taxon>Aurantioideae</taxon>
        <taxon>Citrus</taxon>
    </lineage>
</organism>
<dbReference type="InterPro" id="IPR004313">
    <property type="entry name" value="ARD"/>
</dbReference>
<keyword evidence="3 4" id="KW-0539">Nucleus</keyword>
<evidence type="ECO:0000256" key="3">
    <source>
        <dbReference type="ARBA" id="ARBA00023242"/>
    </source>
</evidence>
<evidence type="ECO:0000259" key="6">
    <source>
        <dbReference type="PROSITE" id="PS51320"/>
    </source>
</evidence>
<dbReference type="GO" id="GO:0010309">
    <property type="term" value="F:acireductone dioxygenase [iron(II)-requiring] activity"/>
    <property type="evidence" value="ECO:0007669"/>
    <property type="project" value="UniProtKB-UniRule"/>
</dbReference>
<keyword evidence="4" id="KW-0533">Nickel</keyword>
<proteinExistence type="inferred from homology"/>
<feature type="binding site" evidence="4">
    <location>
        <position position="432"/>
    </location>
    <ligand>
        <name>Ni(2+)</name>
        <dbReference type="ChEBI" id="CHEBI:49786"/>
        <note>for nickel-dependent acireductone dioxygenase activity</note>
    </ligand>
</feature>
<dbReference type="Gene3D" id="2.60.120.10">
    <property type="entry name" value="Jelly Rolls"/>
    <property type="match status" value="1"/>
</dbReference>
<comment type="function">
    <text evidence="4">Catalyzes 2 different reactions between oxygen and the acireductone 1,2-dihydroxy-3-keto-5-methylthiopentene (DHK-MTPene) depending upon the metal bound in the active site. Fe-containing acireductone dioxygenase (Fe-ARD) produces formate and 2-keto-4-methylthiobutyrate (KMTB), the alpha-ketoacid precursor of methionine in the methionine recycle pathway. Ni-containing acireductone dioxygenase (Ni-ARD) produces methylthiopropionate, carbon monoxide and formate, and does not lie on the methionine recycle pathway.</text>
</comment>
<feature type="binding site" evidence="4">
    <location>
        <position position="438"/>
    </location>
    <ligand>
        <name>Ni(2+)</name>
        <dbReference type="ChEBI" id="CHEBI:49786"/>
        <note>for nickel-dependent acireductone dioxygenase activity</note>
    </ligand>
</feature>
<evidence type="ECO:0000256" key="4">
    <source>
        <dbReference type="HAMAP-Rule" id="MF_03154"/>
    </source>
</evidence>
<dbReference type="GO" id="GO:0005506">
    <property type="term" value="F:iron ion binding"/>
    <property type="evidence" value="ECO:0007669"/>
    <property type="project" value="UniProtKB-UniRule"/>
</dbReference>
<dbReference type="GO" id="GO:0019509">
    <property type="term" value="P:L-methionine salvage from methylthioadenosine"/>
    <property type="evidence" value="ECO:0007669"/>
    <property type="project" value="UniProtKB-UniRule"/>
</dbReference>
<dbReference type="InterPro" id="IPR018467">
    <property type="entry name" value="CCT_CS"/>
</dbReference>
<comment type="cofactor">
    <cofactor evidence="4">
        <name>Fe(2+)</name>
        <dbReference type="ChEBI" id="CHEBI:29033"/>
    </cofactor>
    <cofactor evidence="4">
        <name>Ni(2+)</name>
        <dbReference type="ChEBI" id="CHEBI:49786"/>
    </cofactor>
    <text evidence="4">Binds either 1 Fe or Ni cation per monomer. Iron-binding promotes an acireductone dioxygenase reaction producing 2-keto-4-methylthiobutyrate, while nickel-binding promotes an acireductone dioxygenase reaction producing 3-(methylsulfanyl)propanoate.</text>
</comment>
<dbReference type="EC" id="1.13.11.54" evidence="4"/>
<dbReference type="Pfam" id="PF03079">
    <property type="entry name" value="ARD"/>
    <property type="match status" value="1"/>
</dbReference>
<feature type="compositionally biased region" description="Polar residues" evidence="5">
    <location>
        <begin position="309"/>
        <end position="321"/>
    </location>
</feature>
<comment type="catalytic activity">
    <reaction evidence="4">
        <text>1,2-dihydroxy-5-(methylsulfanyl)pent-1-en-3-one + O2 = 3-(methylsulfanyl)propanoate + CO + formate + 2 H(+)</text>
        <dbReference type="Rhea" id="RHEA:14161"/>
        <dbReference type="ChEBI" id="CHEBI:15378"/>
        <dbReference type="ChEBI" id="CHEBI:15379"/>
        <dbReference type="ChEBI" id="CHEBI:15740"/>
        <dbReference type="ChEBI" id="CHEBI:17245"/>
        <dbReference type="ChEBI" id="CHEBI:49016"/>
        <dbReference type="ChEBI" id="CHEBI:49252"/>
        <dbReference type="EC" id="1.13.11.53"/>
    </reaction>
</comment>
<dbReference type="AlphaFoldDB" id="A0AAP0LT87"/>
<dbReference type="SUPFAM" id="SSF51182">
    <property type="entry name" value="RmlC-like cupins"/>
    <property type="match status" value="1"/>
</dbReference>
<evidence type="ECO:0000313" key="7">
    <source>
        <dbReference type="EMBL" id="KAK9182668.1"/>
    </source>
</evidence>
<dbReference type="SMART" id="SM00979">
    <property type="entry name" value="TIFY"/>
    <property type="match status" value="1"/>
</dbReference>
<dbReference type="Pfam" id="PF06200">
    <property type="entry name" value="tify"/>
    <property type="match status" value="1"/>
</dbReference>
<dbReference type="InterPro" id="IPR014710">
    <property type="entry name" value="RmlC-like_jellyroll"/>
</dbReference>
<keyword evidence="4" id="KW-0028">Amino-acid biosynthesis</keyword>
<dbReference type="PANTHER" id="PTHR23418:SF4">
    <property type="entry name" value="ACIREDUCTONE DIOXYGENASE 4"/>
    <property type="match status" value="1"/>
</dbReference>
<keyword evidence="4" id="KW-0479">Metal-binding</keyword>
<name>A0AAP0LT87_9ROSI</name>
<dbReference type="InterPro" id="IPR010399">
    <property type="entry name" value="Tify_dom"/>
</dbReference>
<dbReference type="EC" id="1.13.11.53" evidence="4"/>
<feature type="binding site" evidence="4">
    <location>
        <position position="438"/>
    </location>
    <ligand>
        <name>Fe(2+)</name>
        <dbReference type="ChEBI" id="CHEBI:29033"/>
        <note>for iron-dependent acireductone dioxygenase activity</note>
    </ligand>
</feature>
<dbReference type="FunFam" id="2.60.120.10:FF:000031">
    <property type="entry name" value="1,2-dihydroxy-3-keto-5-methylthiopentene dioxygenase"/>
    <property type="match status" value="1"/>
</dbReference>
<keyword evidence="4" id="KW-0486">Methionine biosynthesis</keyword>
<dbReference type="GO" id="GO:0005634">
    <property type="term" value="C:nucleus"/>
    <property type="evidence" value="ECO:0007669"/>
    <property type="project" value="UniProtKB-SubCell"/>
</dbReference>
<reference evidence="7 8" key="1">
    <citation type="submission" date="2024-05" db="EMBL/GenBank/DDBJ databases">
        <title>Haplotype-resolved chromosome-level genome assembly of Huyou (Citrus changshanensis).</title>
        <authorList>
            <person name="Miao C."/>
            <person name="Chen W."/>
            <person name="Wu Y."/>
            <person name="Wang L."/>
            <person name="Zhao S."/>
            <person name="Grierson D."/>
            <person name="Xu C."/>
            <person name="Chen K."/>
        </authorList>
    </citation>
    <scope>NUCLEOTIDE SEQUENCE [LARGE SCALE GENOMIC DNA]</scope>
    <source>
        <strain evidence="7">01-14</strain>
        <tissue evidence="7">Leaf</tissue>
    </source>
</reference>
<feature type="binding site" evidence="4">
    <location>
        <position position="477"/>
    </location>
    <ligand>
        <name>Fe(2+)</name>
        <dbReference type="ChEBI" id="CHEBI:29033"/>
        <note>for iron-dependent acireductone dioxygenase activity</note>
    </ligand>
</feature>
<dbReference type="GO" id="GO:0005886">
    <property type="term" value="C:plasma membrane"/>
    <property type="evidence" value="ECO:0007669"/>
    <property type="project" value="UniProtKB-SubCell"/>
</dbReference>
<dbReference type="EMBL" id="JBCGBO010000024">
    <property type="protein sequence ID" value="KAK9182668.1"/>
    <property type="molecule type" value="Genomic_DNA"/>
</dbReference>
<keyword evidence="4" id="KW-0223">Dioxygenase</keyword>
<comment type="caution">
    <text evidence="7">The sequence shown here is derived from an EMBL/GenBank/DDBJ whole genome shotgun (WGS) entry which is preliminary data.</text>
</comment>
<dbReference type="InterPro" id="IPR027496">
    <property type="entry name" value="ARD_euk"/>
</dbReference>
<feature type="binding site" evidence="4">
    <location>
        <position position="477"/>
    </location>
    <ligand>
        <name>Ni(2+)</name>
        <dbReference type="ChEBI" id="CHEBI:49786"/>
        <note>for nickel-dependent acireductone dioxygenase activity</note>
    </ligand>
</feature>